<dbReference type="InterPro" id="IPR012338">
    <property type="entry name" value="Beta-lactam/transpept-like"/>
</dbReference>
<keyword evidence="3" id="KW-1133">Transmembrane helix</keyword>
<comment type="caution">
    <text evidence="5">The sequence shown here is derived from an EMBL/GenBank/DDBJ whole genome shotgun (WGS) entry which is preliminary data.</text>
</comment>
<evidence type="ECO:0000256" key="3">
    <source>
        <dbReference type="SAM" id="Phobius"/>
    </source>
</evidence>
<evidence type="ECO:0000313" key="6">
    <source>
        <dbReference type="Proteomes" id="UP000674938"/>
    </source>
</evidence>
<dbReference type="EMBL" id="JAEEGA010000006">
    <property type="protein sequence ID" value="MBP1041431.1"/>
    <property type="molecule type" value="Genomic_DNA"/>
</dbReference>
<dbReference type="RefSeq" id="WP_209527370.1">
    <property type="nucleotide sequence ID" value="NZ_JAEEGA010000006.1"/>
</dbReference>
<feature type="domain" description="Beta-lactamase-related" evidence="4">
    <location>
        <begin position="124"/>
        <end position="413"/>
    </location>
</feature>
<dbReference type="SUPFAM" id="SSF56601">
    <property type="entry name" value="beta-lactamase/transpeptidase-like"/>
    <property type="match status" value="1"/>
</dbReference>
<organism evidence="5 6">
    <name type="scientific">Vagococcus allomyrinae</name>
    <dbReference type="NCBI Taxonomy" id="2794353"/>
    <lineage>
        <taxon>Bacteria</taxon>
        <taxon>Bacillati</taxon>
        <taxon>Bacillota</taxon>
        <taxon>Bacilli</taxon>
        <taxon>Lactobacillales</taxon>
        <taxon>Enterococcaceae</taxon>
        <taxon>Vagococcus</taxon>
    </lineage>
</organism>
<gene>
    <name evidence="5" type="ORF">I6N95_10480</name>
</gene>
<dbReference type="GO" id="GO:0016020">
    <property type="term" value="C:membrane"/>
    <property type="evidence" value="ECO:0007669"/>
    <property type="project" value="UniProtKB-SubCell"/>
</dbReference>
<sequence length="422" mass="47467">MEKKRLQQIKRQRKRQRRQIRFSFFSGLLVGSAAVFCFYHVYYTPRLATEAATEQSKTQEQIETLTGQNTDLQKEIDLNKQHLKAEAEKKQPRMTFGQPNNGEQFPDLASQIDNKFHEANFIGSLLVIKNNQIVLEKGYGYADKSQERLNAPNTEFMIASVQKAYTAVLVMKLVEEGLLTLDTPLSTFYPNLPNSDQLTIKSLINMTSGLQMKGFNSQGGTEEDTIKYALNTVTYAPLSKWNYSAVNYTLLAGIIRQLTGRSYQDYFTSQIITKLNLEHTGFYQSFYSNPNHAVASDPKNAPYAVPLKTADNIFAAETGTGNVYATTGDVFTFFQALLDGKLLSKNSLSELWARPELAFEYTYAAGLYHNEQSLNGHGVIVGFEPTLAFSADGRTGIITLSNYLYPKSQNANLTKEIFKLLE</sequence>
<accession>A0A940P843</accession>
<dbReference type="PANTHER" id="PTHR46825">
    <property type="entry name" value="D-ALANYL-D-ALANINE-CARBOXYPEPTIDASE/ENDOPEPTIDASE AMPH"/>
    <property type="match status" value="1"/>
</dbReference>
<protein>
    <submittedName>
        <fullName evidence="5">Beta-lactamase family protein</fullName>
    </submittedName>
</protein>
<feature type="transmembrane region" description="Helical" evidence="3">
    <location>
        <begin position="20"/>
        <end position="42"/>
    </location>
</feature>
<dbReference type="Proteomes" id="UP000674938">
    <property type="component" value="Unassembled WGS sequence"/>
</dbReference>
<dbReference type="PANTHER" id="PTHR46825:SF11">
    <property type="entry name" value="PENICILLIN-BINDING PROTEIN 4"/>
    <property type="match status" value="1"/>
</dbReference>
<evidence type="ECO:0000313" key="5">
    <source>
        <dbReference type="EMBL" id="MBP1041431.1"/>
    </source>
</evidence>
<comment type="subcellular location">
    <subcellularLocation>
        <location evidence="1">Membrane</location>
    </subcellularLocation>
</comment>
<dbReference type="Pfam" id="PF00144">
    <property type="entry name" value="Beta-lactamase"/>
    <property type="match status" value="1"/>
</dbReference>
<keyword evidence="3" id="KW-0812">Transmembrane</keyword>
<dbReference type="InterPro" id="IPR050491">
    <property type="entry name" value="AmpC-like"/>
</dbReference>
<keyword evidence="2 3" id="KW-0472">Membrane</keyword>
<keyword evidence="6" id="KW-1185">Reference proteome</keyword>
<proteinExistence type="predicted"/>
<dbReference type="AlphaFoldDB" id="A0A940P843"/>
<evidence type="ECO:0000259" key="4">
    <source>
        <dbReference type="Pfam" id="PF00144"/>
    </source>
</evidence>
<evidence type="ECO:0000256" key="2">
    <source>
        <dbReference type="ARBA" id="ARBA00023136"/>
    </source>
</evidence>
<dbReference type="InterPro" id="IPR001466">
    <property type="entry name" value="Beta-lactam-related"/>
</dbReference>
<reference evidence="5" key="1">
    <citation type="submission" date="2020-12" db="EMBL/GenBank/DDBJ databases">
        <title>Vagococcus allomyrinae sp. nov. and Enterococcus lavae sp. nov., isolated from the larvae of Allomyrina dichotoma.</title>
        <authorList>
            <person name="Lee S.D."/>
        </authorList>
    </citation>
    <scope>NUCLEOTIDE SEQUENCE</scope>
    <source>
        <strain evidence="5">BWB3-3</strain>
    </source>
</reference>
<name>A0A940P843_9ENTE</name>
<evidence type="ECO:0000256" key="1">
    <source>
        <dbReference type="ARBA" id="ARBA00004370"/>
    </source>
</evidence>
<dbReference type="Gene3D" id="3.40.710.10">
    <property type="entry name" value="DD-peptidase/beta-lactamase superfamily"/>
    <property type="match status" value="1"/>
</dbReference>